<evidence type="ECO:0000313" key="1">
    <source>
        <dbReference type="EMBL" id="GIY67964.1"/>
    </source>
</evidence>
<gene>
    <name evidence="1" type="ORF">CDAR_243651</name>
</gene>
<reference evidence="1 2" key="1">
    <citation type="submission" date="2021-06" db="EMBL/GenBank/DDBJ databases">
        <title>Caerostris darwini draft genome.</title>
        <authorList>
            <person name="Kono N."/>
            <person name="Arakawa K."/>
        </authorList>
    </citation>
    <scope>NUCLEOTIDE SEQUENCE [LARGE SCALE GENOMIC DNA]</scope>
</reference>
<keyword evidence="2" id="KW-1185">Reference proteome</keyword>
<organism evidence="1 2">
    <name type="scientific">Caerostris darwini</name>
    <dbReference type="NCBI Taxonomy" id="1538125"/>
    <lineage>
        <taxon>Eukaryota</taxon>
        <taxon>Metazoa</taxon>
        <taxon>Ecdysozoa</taxon>
        <taxon>Arthropoda</taxon>
        <taxon>Chelicerata</taxon>
        <taxon>Arachnida</taxon>
        <taxon>Araneae</taxon>
        <taxon>Araneomorphae</taxon>
        <taxon>Entelegynae</taxon>
        <taxon>Araneoidea</taxon>
        <taxon>Araneidae</taxon>
        <taxon>Caerostris</taxon>
    </lineage>
</organism>
<protein>
    <submittedName>
        <fullName evidence="1">Uncharacterized protein</fullName>
    </submittedName>
</protein>
<dbReference type="EMBL" id="BPLQ01012806">
    <property type="protein sequence ID" value="GIY67964.1"/>
    <property type="molecule type" value="Genomic_DNA"/>
</dbReference>
<dbReference type="Proteomes" id="UP001054837">
    <property type="component" value="Unassembled WGS sequence"/>
</dbReference>
<proteinExistence type="predicted"/>
<dbReference type="AlphaFoldDB" id="A0AAV4VDK8"/>
<evidence type="ECO:0000313" key="2">
    <source>
        <dbReference type="Proteomes" id="UP001054837"/>
    </source>
</evidence>
<sequence>MACNLIRDDDEGISLHHVFRNLLSATTNKQITGTKHHCRINALFNRPAFMISHTAIRYSESAQFLEFLAFLRRQQMGVLAHKND</sequence>
<comment type="caution">
    <text evidence="1">The sequence shown here is derived from an EMBL/GenBank/DDBJ whole genome shotgun (WGS) entry which is preliminary data.</text>
</comment>
<name>A0AAV4VDK8_9ARAC</name>
<accession>A0AAV4VDK8</accession>